<feature type="region of interest" description="Disordered" evidence="1">
    <location>
        <begin position="83"/>
        <end position="131"/>
    </location>
</feature>
<feature type="compositionally biased region" description="Low complexity" evidence="1">
    <location>
        <begin position="305"/>
        <end position="318"/>
    </location>
</feature>
<evidence type="ECO:0000256" key="1">
    <source>
        <dbReference type="SAM" id="MobiDB-lite"/>
    </source>
</evidence>
<proteinExistence type="predicted"/>
<evidence type="ECO:0000313" key="2">
    <source>
        <dbReference type="EMBL" id="CAK5282332.1"/>
    </source>
</evidence>
<protein>
    <submittedName>
        <fullName evidence="2">Uncharacterized protein</fullName>
    </submittedName>
</protein>
<keyword evidence="3" id="KW-1185">Reference proteome</keyword>
<feature type="compositionally biased region" description="Pro residues" evidence="1">
    <location>
        <begin position="178"/>
        <end position="189"/>
    </location>
</feature>
<feature type="compositionally biased region" description="Polar residues" evidence="1">
    <location>
        <begin position="283"/>
        <end position="295"/>
    </location>
</feature>
<gene>
    <name evidence="2" type="ORF">MYCIT1_LOCUS34010</name>
</gene>
<feature type="region of interest" description="Disordered" evidence="1">
    <location>
        <begin position="147"/>
        <end position="245"/>
    </location>
</feature>
<sequence length="324" mass="34855">MPAPVAVYVVAAIGTVAAAIAFKEYIYEPHIAPKVERWAEEFLEKRRAKKAAAAARVAVPVFVRSETETDSLINARDNDGKSMYELENRSDDGVRQWRSQVGSAPSAGLRHRKPNEASSLPSRDPTLMYSPMSPSATHVLFDHSDALTNDSSPASTSTLSSRVASPLPHRTLSQTPLRAPPPPLMPLTPEPSVRGLPRGSSLLPSPVQTPQPVSPQHVAPSLSDSAHTSAHSPYQVPSLSLSHPLDLDSEHDLELLSAPASSRPASPFSELSVSGEDSQYHSFHSFGATMTSPPNETVDDDLERWSSAGSEVSGSSWDSVDRTR</sequence>
<dbReference type="AlphaFoldDB" id="A0AAD2HY12"/>
<feature type="region of interest" description="Disordered" evidence="1">
    <location>
        <begin position="283"/>
        <end position="324"/>
    </location>
</feature>
<dbReference type="EMBL" id="CAVNYO010000452">
    <property type="protein sequence ID" value="CAK5282332.1"/>
    <property type="molecule type" value="Genomic_DNA"/>
</dbReference>
<feature type="compositionally biased region" description="Basic and acidic residues" evidence="1">
    <location>
        <begin position="83"/>
        <end position="95"/>
    </location>
</feature>
<dbReference type="Proteomes" id="UP001295794">
    <property type="component" value="Unassembled WGS sequence"/>
</dbReference>
<organism evidence="2 3">
    <name type="scientific">Mycena citricolor</name>
    <dbReference type="NCBI Taxonomy" id="2018698"/>
    <lineage>
        <taxon>Eukaryota</taxon>
        <taxon>Fungi</taxon>
        <taxon>Dikarya</taxon>
        <taxon>Basidiomycota</taxon>
        <taxon>Agaricomycotina</taxon>
        <taxon>Agaricomycetes</taxon>
        <taxon>Agaricomycetidae</taxon>
        <taxon>Agaricales</taxon>
        <taxon>Marasmiineae</taxon>
        <taxon>Mycenaceae</taxon>
        <taxon>Mycena</taxon>
    </lineage>
</organism>
<comment type="caution">
    <text evidence="2">The sequence shown here is derived from an EMBL/GenBank/DDBJ whole genome shotgun (WGS) entry which is preliminary data.</text>
</comment>
<name>A0AAD2HY12_9AGAR</name>
<reference evidence="2" key="1">
    <citation type="submission" date="2023-11" db="EMBL/GenBank/DDBJ databases">
        <authorList>
            <person name="De Vega J J."/>
            <person name="De Vega J J."/>
        </authorList>
    </citation>
    <scope>NUCLEOTIDE SEQUENCE</scope>
</reference>
<accession>A0AAD2HY12</accession>
<evidence type="ECO:0000313" key="3">
    <source>
        <dbReference type="Proteomes" id="UP001295794"/>
    </source>
</evidence>
<feature type="compositionally biased region" description="Low complexity" evidence="1">
    <location>
        <begin position="151"/>
        <end position="161"/>
    </location>
</feature>
<feature type="compositionally biased region" description="Polar residues" evidence="1">
    <location>
        <begin position="222"/>
        <end position="232"/>
    </location>
</feature>